<accession>A0A0A9AR47</accession>
<dbReference type="AlphaFoldDB" id="A0A0A9AR47"/>
<dbReference type="EMBL" id="GBRH01243681">
    <property type="protein sequence ID" value="JAD54214.1"/>
    <property type="molecule type" value="Transcribed_RNA"/>
</dbReference>
<organism evidence="1">
    <name type="scientific">Arundo donax</name>
    <name type="common">Giant reed</name>
    <name type="synonym">Donax arundinaceus</name>
    <dbReference type="NCBI Taxonomy" id="35708"/>
    <lineage>
        <taxon>Eukaryota</taxon>
        <taxon>Viridiplantae</taxon>
        <taxon>Streptophyta</taxon>
        <taxon>Embryophyta</taxon>
        <taxon>Tracheophyta</taxon>
        <taxon>Spermatophyta</taxon>
        <taxon>Magnoliopsida</taxon>
        <taxon>Liliopsida</taxon>
        <taxon>Poales</taxon>
        <taxon>Poaceae</taxon>
        <taxon>PACMAD clade</taxon>
        <taxon>Arundinoideae</taxon>
        <taxon>Arundineae</taxon>
        <taxon>Arundo</taxon>
    </lineage>
</organism>
<reference evidence="1" key="1">
    <citation type="submission" date="2014-09" db="EMBL/GenBank/DDBJ databases">
        <authorList>
            <person name="Magalhaes I.L.F."/>
            <person name="Oliveira U."/>
            <person name="Santos F.R."/>
            <person name="Vidigal T.H.D.A."/>
            <person name="Brescovit A.D."/>
            <person name="Santos A.J."/>
        </authorList>
    </citation>
    <scope>NUCLEOTIDE SEQUENCE</scope>
    <source>
        <tissue evidence="1">Shoot tissue taken approximately 20 cm above the soil surface</tissue>
    </source>
</reference>
<protein>
    <submittedName>
        <fullName evidence="1">Uncharacterized protein</fullName>
    </submittedName>
</protein>
<sequence>MKFQNMLKYIFYSSESIANYISKKQQKIFFNRCITLIFGNITQQKEAAKKVVIVSKQTSYYFC</sequence>
<name>A0A0A9AR47_ARUDO</name>
<evidence type="ECO:0000313" key="1">
    <source>
        <dbReference type="EMBL" id="JAD54214.1"/>
    </source>
</evidence>
<reference evidence="1" key="2">
    <citation type="journal article" date="2015" name="Data Brief">
        <title>Shoot transcriptome of the giant reed, Arundo donax.</title>
        <authorList>
            <person name="Barrero R.A."/>
            <person name="Guerrero F.D."/>
            <person name="Moolhuijzen P."/>
            <person name="Goolsby J.A."/>
            <person name="Tidwell J."/>
            <person name="Bellgard S.E."/>
            <person name="Bellgard M.I."/>
        </authorList>
    </citation>
    <scope>NUCLEOTIDE SEQUENCE</scope>
    <source>
        <tissue evidence="1">Shoot tissue taken approximately 20 cm above the soil surface</tissue>
    </source>
</reference>
<proteinExistence type="predicted"/>